<accession>A0A843V799</accession>
<feature type="region of interest" description="Disordered" evidence="1">
    <location>
        <begin position="141"/>
        <end position="163"/>
    </location>
</feature>
<dbReference type="AlphaFoldDB" id="A0A843V799"/>
<proteinExistence type="predicted"/>
<evidence type="ECO:0000313" key="3">
    <source>
        <dbReference type="Proteomes" id="UP000652761"/>
    </source>
</evidence>
<feature type="compositionally biased region" description="Polar residues" evidence="1">
    <location>
        <begin position="40"/>
        <end position="52"/>
    </location>
</feature>
<organism evidence="2 3">
    <name type="scientific">Colocasia esculenta</name>
    <name type="common">Wild taro</name>
    <name type="synonym">Arum esculentum</name>
    <dbReference type="NCBI Taxonomy" id="4460"/>
    <lineage>
        <taxon>Eukaryota</taxon>
        <taxon>Viridiplantae</taxon>
        <taxon>Streptophyta</taxon>
        <taxon>Embryophyta</taxon>
        <taxon>Tracheophyta</taxon>
        <taxon>Spermatophyta</taxon>
        <taxon>Magnoliopsida</taxon>
        <taxon>Liliopsida</taxon>
        <taxon>Araceae</taxon>
        <taxon>Aroideae</taxon>
        <taxon>Colocasieae</taxon>
        <taxon>Colocasia</taxon>
    </lineage>
</organism>
<evidence type="ECO:0000256" key="1">
    <source>
        <dbReference type="SAM" id="MobiDB-lite"/>
    </source>
</evidence>
<sequence>LHREREQRQSKQHEADLVRTSTKGAKSRPGRTSPEHSPTKWKTSNHRGNTTNDRNEHGAVLRETLTRIITNGSGKPHQNTGQPSDAPQPRGQRNSNQKRAQHSTRRKVQSLRGIPRGLAKHNSQLTRVQELTTLALTAADNTRRHDRLRNSSDTVLPRRQAPS</sequence>
<dbReference type="EMBL" id="NMUH01001153">
    <property type="protein sequence ID" value="MQL89484.1"/>
    <property type="molecule type" value="Genomic_DNA"/>
</dbReference>
<keyword evidence="3" id="KW-1185">Reference proteome</keyword>
<feature type="compositionally biased region" description="Basic residues" evidence="1">
    <location>
        <begin position="99"/>
        <end position="109"/>
    </location>
</feature>
<evidence type="ECO:0000313" key="2">
    <source>
        <dbReference type="EMBL" id="MQL89484.1"/>
    </source>
</evidence>
<gene>
    <name evidence="2" type="ORF">Taro_022054</name>
</gene>
<name>A0A843V799_COLES</name>
<comment type="caution">
    <text evidence="2">The sequence shown here is derived from an EMBL/GenBank/DDBJ whole genome shotgun (WGS) entry which is preliminary data.</text>
</comment>
<feature type="region of interest" description="Disordered" evidence="1">
    <location>
        <begin position="1"/>
        <end position="124"/>
    </location>
</feature>
<feature type="compositionally biased region" description="Basic and acidic residues" evidence="1">
    <location>
        <begin position="1"/>
        <end position="17"/>
    </location>
</feature>
<reference evidence="2" key="1">
    <citation type="submission" date="2017-07" db="EMBL/GenBank/DDBJ databases">
        <title>Taro Niue Genome Assembly and Annotation.</title>
        <authorList>
            <person name="Atibalentja N."/>
            <person name="Keating K."/>
            <person name="Fields C.J."/>
        </authorList>
    </citation>
    <scope>NUCLEOTIDE SEQUENCE</scope>
    <source>
        <strain evidence="2">Niue_2</strain>
        <tissue evidence="2">Leaf</tissue>
    </source>
</reference>
<feature type="non-terminal residue" evidence="2">
    <location>
        <position position="1"/>
    </location>
</feature>
<protein>
    <submittedName>
        <fullName evidence="2">Uncharacterized protein</fullName>
    </submittedName>
</protein>
<dbReference type="Proteomes" id="UP000652761">
    <property type="component" value="Unassembled WGS sequence"/>
</dbReference>
<feature type="compositionally biased region" description="Polar residues" evidence="1">
    <location>
        <begin position="67"/>
        <end position="98"/>
    </location>
</feature>